<proteinExistence type="predicted"/>
<keyword evidence="1" id="KW-0472">Membrane</keyword>
<name>A0A934KDU5_9BACT</name>
<reference evidence="2 3" key="1">
    <citation type="submission" date="2020-10" db="EMBL/GenBank/DDBJ databases">
        <title>Ca. Dormibacterota MAGs.</title>
        <authorList>
            <person name="Montgomery K."/>
        </authorList>
    </citation>
    <scope>NUCLEOTIDE SEQUENCE [LARGE SCALE GENOMIC DNA]</scope>
    <source>
        <strain evidence="2">Mitchell_Peninsula_5</strain>
    </source>
</reference>
<dbReference type="EMBL" id="JAEKNN010000020">
    <property type="protein sequence ID" value="MBJ7608594.1"/>
    <property type="molecule type" value="Genomic_DNA"/>
</dbReference>
<gene>
    <name evidence="2" type="ORF">JF887_04065</name>
</gene>
<evidence type="ECO:0000313" key="3">
    <source>
        <dbReference type="Proteomes" id="UP000614410"/>
    </source>
</evidence>
<dbReference type="Proteomes" id="UP000614410">
    <property type="component" value="Unassembled WGS sequence"/>
</dbReference>
<comment type="caution">
    <text evidence="2">The sequence shown here is derived from an EMBL/GenBank/DDBJ whole genome shotgun (WGS) entry which is preliminary data.</text>
</comment>
<keyword evidence="1" id="KW-1133">Transmembrane helix</keyword>
<feature type="transmembrane region" description="Helical" evidence="1">
    <location>
        <begin position="49"/>
        <end position="74"/>
    </location>
</feature>
<feature type="non-terminal residue" evidence="2">
    <location>
        <position position="172"/>
    </location>
</feature>
<sequence>MAETNTFARSLHDVGLAAWFGGSLMGVVGVNKSAAAVTSPDQRARVANAAWAAWTPVNAAAIAIHSVGGVLLIANNKGRLTGQSGVLGWTIGKGVLTAGALAATGYSRILGQKIMNAGDVPVEDGVTPASATPADVAAAQRQLKMLQYAIPALTGAILIASARMGEQQRPTS</sequence>
<evidence type="ECO:0000256" key="1">
    <source>
        <dbReference type="SAM" id="Phobius"/>
    </source>
</evidence>
<feature type="transmembrane region" description="Helical" evidence="1">
    <location>
        <begin position="86"/>
        <end position="106"/>
    </location>
</feature>
<protein>
    <submittedName>
        <fullName evidence="2">Uncharacterized protein</fullName>
    </submittedName>
</protein>
<accession>A0A934KDU5</accession>
<keyword evidence="1" id="KW-0812">Transmembrane</keyword>
<organism evidence="2 3">
    <name type="scientific">Candidatus Amunia macphersoniae</name>
    <dbReference type="NCBI Taxonomy" id="3127014"/>
    <lineage>
        <taxon>Bacteria</taxon>
        <taxon>Bacillati</taxon>
        <taxon>Candidatus Dormiibacterota</taxon>
        <taxon>Candidatus Dormibacteria</taxon>
        <taxon>Candidatus Aeolococcales</taxon>
        <taxon>Candidatus Aeolococcaceae</taxon>
        <taxon>Candidatus Amunia</taxon>
    </lineage>
</organism>
<feature type="transmembrane region" description="Helical" evidence="1">
    <location>
        <begin position="16"/>
        <end position="37"/>
    </location>
</feature>
<dbReference type="AlphaFoldDB" id="A0A934KDU5"/>
<evidence type="ECO:0000313" key="2">
    <source>
        <dbReference type="EMBL" id="MBJ7608594.1"/>
    </source>
</evidence>